<evidence type="ECO:0000256" key="3">
    <source>
        <dbReference type="ARBA" id="ARBA00023295"/>
    </source>
</evidence>
<feature type="domain" description="Inosine/uridine-preferring nucleoside hydrolase" evidence="4">
    <location>
        <begin position="19"/>
        <end position="287"/>
    </location>
</feature>
<evidence type="ECO:0000256" key="2">
    <source>
        <dbReference type="ARBA" id="ARBA00022801"/>
    </source>
</evidence>
<protein>
    <recommendedName>
        <fullName evidence="4">Inosine/uridine-preferring nucleoside hydrolase domain-containing protein</fullName>
    </recommendedName>
</protein>
<dbReference type="OMA" id="MIDCALG"/>
<proteinExistence type="inferred from homology"/>
<evidence type="ECO:0000256" key="1">
    <source>
        <dbReference type="ARBA" id="ARBA00009176"/>
    </source>
</evidence>
<dbReference type="GO" id="GO:0008477">
    <property type="term" value="F:purine nucleosidase activity"/>
    <property type="evidence" value="ECO:0007669"/>
    <property type="project" value="TreeGrafter"/>
</dbReference>
<dbReference type="RefSeq" id="XP_007778781.1">
    <property type="nucleotide sequence ID" value="XM_007780591.1"/>
</dbReference>
<name>R7YNS2_CONA1</name>
<sequence length="316" mass="34362">MMVEGMRKVITTGRPLSLSGLDGVPLLPPSTTPSLTHPPYTTAISTALLAHPPQTAWLIATGALTNIAHLFRAHPTLKSHIAGLSIMGGAIGNGFSSAPLGRKKGEGERFGNWTPYAEFNIYCDPEAAEEILEDEVLAGKTVLVPLDVTHQAIADAGVRRGLLHGERWSSGSSDVGERDGEVEGRSYSPVRALFHDVLTFFGETYDREFGLSAGPPLHDPLAVAAAVVPELFDDRGGERYRVEVDTKGEHSEVPEEVLQLGRTRVELLERGEPGVRIPRTFDVDGFWWMIDCALGRAERATPLRREDVRAWAPRSG</sequence>
<evidence type="ECO:0000313" key="5">
    <source>
        <dbReference type="EMBL" id="EON63464.1"/>
    </source>
</evidence>
<dbReference type="SUPFAM" id="SSF53590">
    <property type="entry name" value="Nucleoside hydrolase"/>
    <property type="match status" value="1"/>
</dbReference>
<evidence type="ECO:0000259" key="4">
    <source>
        <dbReference type="Pfam" id="PF01156"/>
    </source>
</evidence>
<dbReference type="GO" id="GO:0005829">
    <property type="term" value="C:cytosol"/>
    <property type="evidence" value="ECO:0007669"/>
    <property type="project" value="TreeGrafter"/>
</dbReference>
<keyword evidence="3" id="KW-0326">Glycosidase</keyword>
<dbReference type="Proteomes" id="UP000016924">
    <property type="component" value="Unassembled WGS sequence"/>
</dbReference>
<dbReference type="HOGENOM" id="CLU_036838_0_0_1"/>
<dbReference type="GO" id="GO:0006152">
    <property type="term" value="P:purine nucleoside catabolic process"/>
    <property type="evidence" value="ECO:0007669"/>
    <property type="project" value="TreeGrafter"/>
</dbReference>
<keyword evidence="2" id="KW-0378">Hydrolase</keyword>
<dbReference type="AlphaFoldDB" id="R7YNS2"/>
<keyword evidence="6" id="KW-1185">Reference proteome</keyword>
<dbReference type="Gene3D" id="3.90.245.10">
    <property type="entry name" value="Ribonucleoside hydrolase-like"/>
    <property type="match status" value="1"/>
</dbReference>
<dbReference type="InterPro" id="IPR001910">
    <property type="entry name" value="Inosine/uridine_hydrolase_dom"/>
</dbReference>
<dbReference type="PANTHER" id="PTHR12304">
    <property type="entry name" value="INOSINE-URIDINE PREFERRING NUCLEOSIDE HYDROLASE"/>
    <property type="match status" value="1"/>
</dbReference>
<dbReference type="EMBL" id="JH767563">
    <property type="protein sequence ID" value="EON63464.1"/>
    <property type="molecule type" value="Genomic_DNA"/>
</dbReference>
<organism evidence="5 6">
    <name type="scientific">Coniosporium apollinis (strain CBS 100218)</name>
    <name type="common">Rock-inhabiting black yeast</name>
    <dbReference type="NCBI Taxonomy" id="1168221"/>
    <lineage>
        <taxon>Eukaryota</taxon>
        <taxon>Fungi</taxon>
        <taxon>Dikarya</taxon>
        <taxon>Ascomycota</taxon>
        <taxon>Pezizomycotina</taxon>
        <taxon>Dothideomycetes</taxon>
        <taxon>Dothideomycetes incertae sedis</taxon>
        <taxon>Coniosporium</taxon>
    </lineage>
</organism>
<comment type="similarity">
    <text evidence="1">Belongs to the IUNH family.</text>
</comment>
<dbReference type="InterPro" id="IPR023186">
    <property type="entry name" value="IUNH"/>
</dbReference>
<reference evidence="6" key="1">
    <citation type="submission" date="2012-06" db="EMBL/GenBank/DDBJ databases">
        <title>The genome sequence of Coniosporium apollinis CBS 100218.</title>
        <authorList>
            <consortium name="The Broad Institute Genome Sequencing Platform"/>
            <person name="Cuomo C."/>
            <person name="Gorbushina A."/>
            <person name="Noack S."/>
            <person name="Walker B."/>
            <person name="Young S.K."/>
            <person name="Zeng Q."/>
            <person name="Gargeya S."/>
            <person name="Fitzgerald M."/>
            <person name="Haas B."/>
            <person name="Abouelleil A."/>
            <person name="Alvarado L."/>
            <person name="Arachchi H.M."/>
            <person name="Berlin A.M."/>
            <person name="Chapman S.B."/>
            <person name="Goldberg J."/>
            <person name="Griggs A."/>
            <person name="Gujja S."/>
            <person name="Hansen M."/>
            <person name="Howarth C."/>
            <person name="Imamovic A."/>
            <person name="Larimer J."/>
            <person name="McCowan C."/>
            <person name="Montmayeur A."/>
            <person name="Murphy C."/>
            <person name="Neiman D."/>
            <person name="Pearson M."/>
            <person name="Priest M."/>
            <person name="Roberts A."/>
            <person name="Saif S."/>
            <person name="Shea T."/>
            <person name="Sisk P."/>
            <person name="Sykes S."/>
            <person name="Wortman J."/>
            <person name="Nusbaum C."/>
            <person name="Birren B."/>
        </authorList>
    </citation>
    <scope>NUCLEOTIDE SEQUENCE [LARGE SCALE GENOMIC DNA]</scope>
    <source>
        <strain evidence="6">CBS 100218</strain>
    </source>
</reference>
<dbReference type="PANTHER" id="PTHR12304:SF4">
    <property type="entry name" value="URIDINE NUCLEOSIDASE"/>
    <property type="match status" value="1"/>
</dbReference>
<evidence type="ECO:0000313" key="6">
    <source>
        <dbReference type="Proteomes" id="UP000016924"/>
    </source>
</evidence>
<dbReference type="OrthoDB" id="432381at2759"/>
<dbReference type="Pfam" id="PF01156">
    <property type="entry name" value="IU_nuc_hydro"/>
    <property type="match status" value="1"/>
</dbReference>
<dbReference type="GeneID" id="19900003"/>
<accession>R7YNS2</accession>
<dbReference type="eggNOG" id="KOG2938">
    <property type="taxonomic scope" value="Eukaryota"/>
</dbReference>
<dbReference type="STRING" id="1168221.R7YNS2"/>
<gene>
    <name evidence="5" type="ORF">W97_02692</name>
</gene>
<dbReference type="InterPro" id="IPR036452">
    <property type="entry name" value="Ribo_hydro-like"/>
</dbReference>